<dbReference type="Pfam" id="PF24569">
    <property type="entry name" value="CFAP161"/>
    <property type="match status" value="1"/>
</dbReference>
<evidence type="ECO:0000256" key="1">
    <source>
        <dbReference type="SAM" id="MobiDB-lite"/>
    </source>
</evidence>
<dbReference type="InterPro" id="IPR011992">
    <property type="entry name" value="EF-hand-dom_pair"/>
</dbReference>
<dbReference type="AlphaFoldDB" id="I7M8Z8"/>
<dbReference type="GeneID" id="7837709"/>
<dbReference type="Pfam" id="PF13499">
    <property type="entry name" value="EF-hand_7"/>
    <property type="match status" value="1"/>
</dbReference>
<evidence type="ECO:0000313" key="4">
    <source>
        <dbReference type="Proteomes" id="UP000009168"/>
    </source>
</evidence>
<dbReference type="PROSITE" id="PS50222">
    <property type="entry name" value="EF_HAND_2"/>
    <property type="match status" value="2"/>
</dbReference>
<dbReference type="EMBL" id="GG662621">
    <property type="protein sequence ID" value="EAS00362.3"/>
    <property type="molecule type" value="Genomic_DNA"/>
</dbReference>
<feature type="region of interest" description="Disordered" evidence="1">
    <location>
        <begin position="151"/>
        <end position="172"/>
    </location>
</feature>
<dbReference type="SUPFAM" id="SSF82109">
    <property type="entry name" value="MIR domain"/>
    <property type="match status" value="1"/>
</dbReference>
<dbReference type="Gene3D" id="1.10.238.10">
    <property type="entry name" value="EF-hand"/>
    <property type="match status" value="2"/>
</dbReference>
<dbReference type="KEGG" id="tet:TTHERM_00219350"/>
<organism evidence="3 4">
    <name type="scientific">Tetrahymena thermophila (strain SB210)</name>
    <dbReference type="NCBI Taxonomy" id="312017"/>
    <lineage>
        <taxon>Eukaryota</taxon>
        <taxon>Sar</taxon>
        <taxon>Alveolata</taxon>
        <taxon>Ciliophora</taxon>
        <taxon>Intramacronucleata</taxon>
        <taxon>Oligohymenophorea</taxon>
        <taxon>Hymenostomatida</taxon>
        <taxon>Tetrahymenina</taxon>
        <taxon>Tetrahymenidae</taxon>
        <taxon>Tetrahymena</taxon>
    </lineage>
</organism>
<dbReference type="SMR" id="I7M8Z8"/>
<accession>I7M8Z8</accession>
<protein>
    <submittedName>
        <fullName evidence="3">EF hand protein</fullName>
    </submittedName>
</protein>
<evidence type="ECO:0000259" key="2">
    <source>
        <dbReference type="PROSITE" id="PS50222"/>
    </source>
</evidence>
<dbReference type="InterPro" id="IPR036300">
    <property type="entry name" value="MIR_dom_sf"/>
</dbReference>
<feature type="domain" description="EF-hand" evidence="2">
    <location>
        <begin position="311"/>
        <end position="346"/>
    </location>
</feature>
<dbReference type="Proteomes" id="UP000009168">
    <property type="component" value="Unassembled WGS sequence"/>
</dbReference>
<keyword evidence="4" id="KW-1185">Reference proteome</keyword>
<dbReference type="GO" id="GO:0005509">
    <property type="term" value="F:calcium ion binding"/>
    <property type="evidence" value="ECO:0007669"/>
    <property type="project" value="InterPro"/>
</dbReference>
<dbReference type="eggNOG" id="KOG0032">
    <property type="taxonomic scope" value="Eukaryota"/>
</dbReference>
<dbReference type="OrthoDB" id="444540at2759"/>
<name>I7M8Z8_TETTS</name>
<dbReference type="SUPFAM" id="SSF47473">
    <property type="entry name" value="EF-hand"/>
    <property type="match status" value="1"/>
</dbReference>
<proteinExistence type="predicted"/>
<dbReference type="InterPro" id="IPR002048">
    <property type="entry name" value="EF_hand_dom"/>
</dbReference>
<sequence length="478" mass="56368">MNQGQGSIPQKYRHQVRIGNWSEEWELEKIRFKDYLATQTKTSIAQQKIEAGHQKASLTYSRDGYIHFGDRIMLYNDKTRGYLVCDIWEKYNQIDESYPVSTTGKTFPCARSIFLIQPCPEDYNPRQNILCYGQKFKIVVNPRMFRKPLYLSSQPADPQRSKKNSRQQDSFLSSKDNFDSVWVVEHIDPQIRFEMNKQPVRANDPIILKHFQTNQYLASDEQQVKNTYGIENEVFALQYQTYNKTQNLIAEKMGRTTIDIPMRNQHSQNTWCLVTADDPILEFDESVLDRIETPKDIVQKLRYQISARGFFSLRGLDFIFRDMDQQKTGQLEYDDFRWGLRNFGIQSTPEEVKLLMEAYDKNLNGYVDYQEFISSLRGSLSDRRSDLVSKAFEKIQQQYGVVNLETIGKAYKAHKYTDVVRGQKSAKQHFDEFIKEWQIKDLLKPISKLEFILFYQDVSALIDREEQFDSLIKQTWEL</sequence>
<reference evidence="4" key="1">
    <citation type="journal article" date="2006" name="PLoS Biol.">
        <title>Macronuclear genome sequence of the ciliate Tetrahymena thermophila, a model eukaryote.</title>
        <authorList>
            <person name="Eisen J.A."/>
            <person name="Coyne R.S."/>
            <person name="Wu M."/>
            <person name="Wu D."/>
            <person name="Thiagarajan M."/>
            <person name="Wortman J.R."/>
            <person name="Badger J.H."/>
            <person name="Ren Q."/>
            <person name="Amedeo P."/>
            <person name="Jones K.M."/>
            <person name="Tallon L.J."/>
            <person name="Delcher A.L."/>
            <person name="Salzberg S.L."/>
            <person name="Silva J.C."/>
            <person name="Haas B.J."/>
            <person name="Majoros W.H."/>
            <person name="Farzad M."/>
            <person name="Carlton J.M."/>
            <person name="Smith R.K. Jr."/>
            <person name="Garg J."/>
            <person name="Pearlman R.E."/>
            <person name="Karrer K.M."/>
            <person name="Sun L."/>
            <person name="Manning G."/>
            <person name="Elde N.C."/>
            <person name="Turkewitz A.P."/>
            <person name="Asai D.J."/>
            <person name="Wilkes D.E."/>
            <person name="Wang Y."/>
            <person name="Cai H."/>
            <person name="Collins K."/>
            <person name="Stewart B.A."/>
            <person name="Lee S.R."/>
            <person name="Wilamowska K."/>
            <person name="Weinberg Z."/>
            <person name="Ruzzo W.L."/>
            <person name="Wloga D."/>
            <person name="Gaertig J."/>
            <person name="Frankel J."/>
            <person name="Tsao C.-C."/>
            <person name="Gorovsky M.A."/>
            <person name="Keeling P.J."/>
            <person name="Waller R.F."/>
            <person name="Patron N.J."/>
            <person name="Cherry J.M."/>
            <person name="Stover N.A."/>
            <person name="Krieger C.J."/>
            <person name="del Toro C."/>
            <person name="Ryder H.F."/>
            <person name="Williamson S.C."/>
            <person name="Barbeau R.A."/>
            <person name="Hamilton E.P."/>
            <person name="Orias E."/>
        </authorList>
    </citation>
    <scope>NUCLEOTIDE SEQUENCE [LARGE SCALE GENOMIC DNA]</scope>
    <source>
        <strain evidence="4">SB210</strain>
    </source>
</reference>
<dbReference type="PANTHER" id="PTHR24274:SF1">
    <property type="entry name" value="CILIA- AND FLAGELLA-ASSOCIATED PROTEIN 161"/>
    <property type="match status" value="1"/>
</dbReference>
<dbReference type="SMART" id="SM00054">
    <property type="entry name" value="EFh"/>
    <property type="match status" value="2"/>
</dbReference>
<dbReference type="RefSeq" id="XP_001020607.3">
    <property type="nucleotide sequence ID" value="XM_001020607.3"/>
</dbReference>
<dbReference type="InterPro" id="IPR055325">
    <property type="entry name" value="CF161"/>
</dbReference>
<dbReference type="GO" id="GO:0060271">
    <property type="term" value="P:cilium assembly"/>
    <property type="evidence" value="ECO:0007669"/>
    <property type="project" value="TreeGrafter"/>
</dbReference>
<dbReference type="CDD" id="cd00051">
    <property type="entry name" value="EFh"/>
    <property type="match status" value="1"/>
</dbReference>
<dbReference type="PANTHER" id="PTHR24274">
    <property type="entry name" value="CILIA- AND FLAGELLA-ASSOCIATED PROTEIN 161"/>
    <property type="match status" value="1"/>
</dbReference>
<dbReference type="InParanoid" id="I7M8Z8"/>
<dbReference type="Gene3D" id="2.80.10.50">
    <property type="match status" value="1"/>
</dbReference>
<feature type="domain" description="EF-hand" evidence="2">
    <location>
        <begin position="347"/>
        <end position="382"/>
    </location>
</feature>
<dbReference type="GO" id="GO:0031514">
    <property type="term" value="C:motile cilium"/>
    <property type="evidence" value="ECO:0007669"/>
    <property type="project" value="TreeGrafter"/>
</dbReference>
<evidence type="ECO:0000313" key="3">
    <source>
        <dbReference type="EMBL" id="EAS00362.3"/>
    </source>
</evidence>
<gene>
    <name evidence="3" type="ORF">TTHERM_00219350</name>
</gene>